<gene>
    <name evidence="2" type="ORF">B0T24DRAFT_355281</name>
</gene>
<evidence type="ECO:0000256" key="1">
    <source>
        <dbReference type="SAM" id="MobiDB-lite"/>
    </source>
</evidence>
<name>A0AAE0K3X9_9PEZI</name>
<comment type="caution">
    <text evidence="2">The sequence shown here is derived from an EMBL/GenBank/DDBJ whole genome shotgun (WGS) entry which is preliminary data.</text>
</comment>
<feature type="region of interest" description="Disordered" evidence="1">
    <location>
        <begin position="1"/>
        <end position="26"/>
    </location>
</feature>
<proteinExistence type="predicted"/>
<keyword evidence="3" id="KW-1185">Reference proteome</keyword>
<evidence type="ECO:0000313" key="3">
    <source>
        <dbReference type="Proteomes" id="UP001287356"/>
    </source>
</evidence>
<organism evidence="2 3">
    <name type="scientific">Lasiosphaeria ovina</name>
    <dbReference type="NCBI Taxonomy" id="92902"/>
    <lineage>
        <taxon>Eukaryota</taxon>
        <taxon>Fungi</taxon>
        <taxon>Dikarya</taxon>
        <taxon>Ascomycota</taxon>
        <taxon>Pezizomycotina</taxon>
        <taxon>Sordariomycetes</taxon>
        <taxon>Sordariomycetidae</taxon>
        <taxon>Sordariales</taxon>
        <taxon>Lasiosphaeriaceae</taxon>
        <taxon>Lasiosphaeria</taxon>
    </lineage>
</organism>
<feature type="region of interest" description="Disordered" evidence="1">
    <location>
        <begin position="59"/>
        <end position="88"/>
    </location>
</feature>
<accession>A0AAE0K3X9</accession>
<reference evidence="2" key="1">
    <citation type="journal article" date="2023" name="Mol. Phylogenet. Evol.">
        <title>Genome-scale phylogeny and comparative genomics of the fungal order Sordariales.</title>
        <authorList>
            <person name="Hensen N."/>
            <person name="Bonometti L."/>
            <person name="Westerberg I."/>
            <person name="Brannstrom I.O."/>
            <person name="Guillou S."/>
            <person name="Cros-Aarteil S."/>
            <person name="Calhoun S."/>
            <person name="Haridas S."/>
            <person name="Kuo A."/>
            <person name="Mondo S."/>
            <person name="Pangilinan J."/>
            <person name="Riley R."/>
            <person name="LaButti K."/>
            <person name="Andreopoulos B."/>
            <person name="Lipzen A."/>
            <person name="Chen C."/>
            <person name="Yan M."/>
            <person name="Daum C."/>
            <person name="Ng V."/>
            <person name="Clum A."/>
            <person name="Steindorff A."/>
            <person name="Ohm R.A."/>
            <person name="Martin F."/>
            <person name="Silar P."/>
            <person name="Natvig D.O."/>
            <person name="Lalanne C."/>
            <person name="Gautier V."/>
            <person name="Ament-Velasquez S.L."/>
            <person name="Kruys A."/>
            <person name="Hutchinson M.I."/>
            <person name="Powell A.J."/>
            <person name="Barry K."/>
            <person name="Miller A.N."/>
            <person name="Grigoriev I.V."/>
            <person name="Debuchy R."/>
            <person name="Gladieux P."/>
            <person name="Hiltunen Thoren M."/>
            <person name="Johannesson H."/>
        </authorList>
    </citation>
    <scope>NUCLEOTIDE SEQUENCE</scope>
    <source>
        <strain evidence="2">CBS 958.72</strain>
    </source>
</reference>
<evidence type="ECO:0000313" key="2">
    <source>
        <dbReference type="EMBL" id="KAK3369175.1"/>
    </source>
</evidence>
<sequence>MAQMTISKKSYVVGMTTPSSSSHHNERKRWCHHGARRPYASPNFVSTCPQIGGVAAIIKDPDAKSREKKHTSREKATAGGRGGVDDPNRLIATSRHVAAWIPPPAIYYPSGPSRAMCLVESEVGLVLLLRRSGLPPPVCLPVSGHWSFLGSLSPWSLPAFTQFHAPMDPSVPPFFSLSRRPCITAPHRDNSRWANGAGRLHHWPACRAAKWHTHRNCRNPGCPAERTPAHTRALSTHMGC</sequence>
<reference evidence="2" key="2">
    <citation type="submission" date="2023-06" db="EMBL/GenBank/DDBJ databases">
        <authorList>
            <consortium name="Lawrence Berkeley National Laboratory"/>
            <person name="Haridas S."/>
            <person name="Hensen N."/>
            <person name="Bonometti L."/>
            <person name="Westerberg I."/>
            <person name="Brannstrom I.O."/>
            <person name="Guillou S."/>
            <person name="Cros-Aarteil S."/>
            <person name="Calhoun S."/>
            <person name="Kuo A."/>
            <person name="Mondo S."/>
            <person name="Pangilinan J."/>
            <person name="Riley R."/>
            <person name="Labutti K."/>
            <person name="Andreopoulos B."/>
            <person name="Lipzen A."/>
            <person name="Chen C."/>
            <person name="Yanf M."/>
            <person name="Daum C."/>
            <person name="Ng V."/>
            <person name="Clum A."/>
            <person name="Steindorff A."/>
            <person name="Ohm R."/>
            <person name="Martin F."/>
            <person name="Silar P."/>
            <person name="Natvig D."/>
            <person name="Lalanne C."/>
            <person name="Gautier V."/>
            <person name="Ament-Velasquez S.L."/>
            <person name="Kruys A."/>
            <person name="Hutchinson M.I."/>
            <person name="Powell A.J."/>
            <person name="Barry K."/>
            <person name="Miller A.N."/>
            <person name="Grigoriev I.V."/>
            <person name="Debuchy R."/>
            <person name="Gladieux P."/>
            <person name="Thoren M.H."/>
            <person name="Johannesson H."/>
        </authorList>
    </citation>
    <scope>NUCLEOTIDE SEQUENCE</scope>
    <source>
        <strain evidence="2">CBS 958.72</strain>
    </source>
</reference>
<protein>
    <submittedName>
        <fullName evidence="2">Uncharacterized protein</fullName>
    </submittedName>
</protein>
<dbReference type="Proteomes" id="UP001287356">
    <property type="component" value="Unassembled WGS sequence"/>
</dbReference>
<dbReference type="EMBL" id="JAULSN010000006">
    <property type="protein sequence ID" value="KAK3369175.1"/>
    <property type="molecule type" value="Genomic_DNA"/>
</dbReference>
<dbReference type="AlphaFoldDB" id="A0AAE0K3X9"/>